<keyword evidence="4 11" id="KW-0479">Metal-binding</keyword>
<dbReference type="InterPro" id="IPR003764">
    <property type="entry name" value="GlcNAc_6-P_deAcase"/>
</dbReference>
<keyword evidence="6 9" id="KW-0119">Carbohydrate metabolism</keyword>
<evidence type="ECO:0000259" key="12">
    <source>
        <dbReference type="Pfam" id="PF01979"/>
    </source>
</evidence>
<evidence type="ECO:0000256" key="2">
    <source>
        <dbReference type="ARBA" id="ARBA00011899"/>
    </source>
</evidence>
<evidence type="ECO:0000256" key="5">
    <source>
        <dbReference type="ARBA" id="ARBA00022801"/>
    </source>
</evidence>
<evidence type="ECO:0000256" key="10">
    <source>
        <dbReference type="PIRSR" id="PIRSR038994-1"/>
    </source>
</evidence>
<evidence type="ECO:0000313" key="14">
    <source>
        <dbReference type="Proteomes" id="UP000244240"/>
    </source>
</evidence>
<dbReference type="GO" id="GO:0008448">
    <property type="term" value="F:N-acetylglucosamine-6-phosphate deacetylase activity"/>
    <property type="evidence" value="ECO:0007669"/>
    <property type="project" value="UniProtKB-EC"/>
</dbReference>
<protein>
    <recommendedName>
        <fullName evidence="3">N-acetylglucosamine-6-phosphate deacetylase</fullName>
        <ecNumber evidence="2">3.5.1.25</ecNumber>
    </recommendedName>
</protein>
<dbReference type="SUPFAM" id="SSF51338">
    <property type="entry name" value="Composite domain of metallo-dependent hydrolases"/>
    <property type="match status" value="1"/>
</dbReference>
<dbReference type="GO" id="GO:0006046">
    <property type="term" value="P:N-acetylglucosamine catabolic process"/>
    <property type="evidence" value="ECO:0007669"/>
    <property type="project" value="TreeGrafter"/>
</dbReference>
<evidence type="ECO:0000256" key="4">
    <source>
        <dbReference type="ARBA" id="ARBA00022723"/>
    </source>
</evidence>
<feature type="domain" description="Amidohydrolase-related" evidence="12">
    <location>
        <begin position="59"/>
        <end position="394"/>
    </location>
</feature>
<evidence type="ECO:0000256" key="6">
    <source>
        <dbReference type="ARBA" id="ARBA00023277"/>
    </source>
</evidence>
<name>A0A2T6AV22_9BACL</name>
<evidence type="ECO:0000256" key="11">
    <source>
        <dbReference type="PIRSR" id="PIRSR038994-3"/>
    </source>
</evidence>
<dbReference type="GO" id="GO:0046872">
    <property type="term" value="F:metal ion binding"/>
    <property type="evidence" value="ECO:0007669"/>
    <property type="project" value="UniProtKB-KW"/>
</dbReference>
<comment type="similarity">
    <text evidence="1 9">Belongs to the metallo-dependent hydrolases superfamily. NagA family.</text>
</comment>
<comment type="caution">
    <text evidence="13">The sequence shown here is derived from an EMBL/GenBank/DDBJ whole genome shotgun (WGS) entry which is preliminary data.</text>
</comment>
<keyword evidence="14" id="KW-1185">Reference proteome</keyword>
<dbReference type="Pfam" id="PF01979">
    <property type="entry name" value="Amidohydro_1"/>
    <property type="match status" value="1"/>
</dbReference>
<dbReference type="InterPro" id="IPR032466">
    <property type="entry name" value="Metal_Hydrolase"/>
</dbReference>
<sequence>MKVNLMAGKRDICLSGRVLTPAGIRSHAVIVVKKGIIEKVEDRFVYGGLIDLDVGDSLIAPGFVDIHVHGGYGNDFMSGSVEEIAKALHFHAMHGTTSILPTTVTASHECTSSALQAIGQMIRIQKEGAEHDLHLSKGSDILGVHLEGPFINPGKAGGQALEWIRPFDMAEYEAWEQIVPIRMITLAPELEGAEPFIRFVAVKPVLISAGHTDAKLDDIHRSMKWGVQHLTHFYNAMRSLHHREPGTIGAGLLQQELTVELIADGIHVHPDMLRLAYLTKGADRIALITDASILCGLADGVYKRGGREIIVENGLIRLRDGTLKGSNLTMDRSAQMMIELGVPIEDVWKMAAVNPARWIGKGSRKGAIKPGMDADLIVLDNHFNVIRTIVRGEIIF</sequence>
<dbReference type="PANTHER" id="PTHR11113">
    <property type="entry name" value="N-ACETYLGLUCOSAMINE-6-PHOSPHATE DEACETYLASE"/>
    <property type="match status" value="1"/>
</dbReference>
<evidence type="ECO:0000256" key="3">
    <source>
        <dbReference type="ARBA" id="ARBA00018029"/>
    </source>
</evidence>
<feature type="binding site" evidence="11">
    <location>
        <position position="211"/>
    </location>
    <ligand>
        <name>Zn(2+)</name>
        <dbReference type="ChEBI" id="CHEBI:29105"/>
    </ligand>
</feature>
<dbReference type="Gene3D" id="2.30.40.10">
    <property type="entry name" value="Urease, subunit C, domain 1"/>
    <property type="match status" value="1"/>
</dbReference>
<dbReference type="EC" id="3.5.1.25" evidence="2"/>
<dbReference type="AlphaFoldDB" id="A0A2T6AV22"/>
<dbReference type="PIRSF" id="PIRSF038994">
    <property type="entry name" value="NagA"/>
    <property type="match status" value="1"/>
</dbReference>
<dbReference type="InterPro" id="IPR011059">
    <property type="entry name" value="Metal-dep_hydrolase_composite"/>
</dbReference>
<dbReference type="CDD" id="cd00854">
    <property type="entry name" value="NagA"/>
    <property type="match status" value="1"/>
</dbReference>
<dbReference type="NCBIfam" id="TIGR00221">
    <property type="entry name" value="nagA"/>
    <property type="match status" value="1"/>
</dbReference>
<evidence type="ECO:0000256" key="1">
    <source>
        <dbReference type="ARBA" id="ARBA00010716"/>
    </source>
</evidence>
<organism evidence="13 14">
    <name type="scientific">Melghirimyces profundicolus</name>
    <dbReference type="NCBI Taxonomy" id="1242148"/>
    <lineage>
        <taxon>Bacteria</taxon>
        <taxon>Bacillati</taxon>
        <taxon>Bacillota</taxon>
        <taxon>Bacilli</taxon>
        <taxon>Bacillales</taxon>
        <taxon>Thermoactinomycetaceae</taxon>
        <taxon>Melghirimyces</taxon>
    </lineage>
</organism>
<evidence type="ECO:0000256" key="8">
    <source>
        <dbReference type="ARBA" id="ARBA00060590"/>
    </source>
</evidence>
<comment type="pathway">
    <text evidence="8">Amino-sugar metabolism; N-acetylneuraminate degradation; D-fructose 6-phosphate from N-acetylneuraminate: step 4/5.</text>
</comment>
<dbReference type="SUPFAM" id="SSF51556">
    <property type="entry name" value="Metallo-dependent hydrolases"/>
    <property type="match status" value="1"/>
</dbReference>
<feature type="binding site" evidence="11">
    <location>
        <position position="147"/>
    </location>
    <ligand>
        <name>Zn(2+)</name>
        <dbReference type="ChEBI" id="CHEBI:29105"/>
    </ligand>
</feature>
<accession>A0A2T6AV22</accession>
<dbReference type="InterPro" id="IPR006680">
    <property type="entry name" value="Amidohydro-rel"/>
</dbReference>
<dbReference type="Proteomes" id="UP000244240">
    <property type="component" value="Unassembled WGS sequence"/>
</dbReference>
<evidence type="ECO:0000313" key="13">
    <source>
        <dbReference type="EMBL" id="PTX47672.1"/>
    </source>
</evidence>
<dbReference type="EMBL" id="QBKR01000050">
    <property type="protein sequence ID" value="PTX47672.1"/>
    <property type="molecule type" value="Genomic_DNA"/>
</dbReference>
<evidence type="ECO:0000256" key="9">
    <source>
        <dbReference type="PIRNR" id="PIRNR038994"/>
    </source>
</evidence>
<evidence type="ECO:0000256" key="7">
    <source>
        <dbReference type="ARBA" id="ARBA00047647"/>
    </source>
</evidence>
<comment type="catalytic activity">
    <reaction evidence="7">
        <text>N-acetyl-D-glucosamine 6-phosphate + H2O = D-glucosamine 6-phosphate + acetate</text>
        <dbReference type="Rhea" id="RHEA:22936"/>
        <dbReference type="ChEBI" id="CHEBI:15377"/>
        <dbReference type="ChEBI" id="CHEBI:30089"/>
        <dbReference type="ChEBI" id="CHEBI:57513"/>
        <dbReference type="ChEBI" id="CHEBI:58725"/>
        <dbReference type="EC" id="3.5.1.25"/>
    </reaction>
</comment>
<reference evidence="13 14" key="1">
    <citation type="submission" date="2018-04" db="EMBL/GenBank/DDBJ databases">
        <title>Genomic Encyclopedia of Archaeal and Bacterial Type Strains, Phase II (KMG-II): from individual species to whole genera.</title>
        <authorList>
            <person name="Goeker M."/>
        </authorList>
    </citation>
    <scope>NUCLEOTIDE SEQUENCE [LARGE SCALE GENOMIC DNA]</scope>
    <source>
        <strain evidence="13 14">DSM 45787</strain>
    </source>
</reference>
<dbReference type="FunFam" id="3.20.20.140:FF:000004">
    <property type="entry name" value="N-acetylglucosamine-6-phosphate deacetylase"/>
    <property type="match status" value="1"/>
</dbReference>
<dbReference type="PANTHER" id="PTHR11113:SF14">
    <property type="entry name" value="N-ACETYLGLUCOSAMINE-6-PHOSPHATE DEACETYLASE"/>
    <property type="match status" value="1"/>
</dbReference>
<dbReference type="Gene3D" id="3.20.20.140">
    <property type="entry name" value="Metal-dependent hydrolases"/>
    <property type="match status" value="1"/>
</dbReference>
<keyword evidence="5 9" id="KW-0378">Hydrolase</keyword>
<comment type="cofactor">
    <cofactor evidence="11">
        <name>a divalent metal cation</name>
        <dbReference type="ChEBI" id="CHEBI:60240"/>
    </cofactor>
    <text evidence="11">Binds 1 divalent metal cation per subunit.</text>
</comment>
<proteinExistence type="inferred from homology"/>
<feature type="active site" description="Proton donor/acceptor" evidence="10">
    <location>
        <position position="290"/>
    </location>
</feature>
<gene>
    <name evidence="13" type="ORF">C8P63_1508</name>
</gene>
<feature type="binding site" evidence="11">
    <location>
        <position position="232"/>
    </location>
    <ligand>
        <name>Zn(2+)</name>
        <dbReference type="ChEBI" id="CHEBI:29105"/>
    </ligand>
</feature>